<reference evidence="7" key="2">
    <citation type="submission" date="2015-05" db="EMBL/GenBank/DDBJ databases">
        <authorList>
            <person name="Wang D.B."/>
            <person name="Wang M."/>
        </authorList>
    </citation>
    <scope>NUCLEOTIDE SEQUENCE [LARGE SCALE GENOMIC DNA]</scope>
    <source>
        <strain evidence="7">L1-83</strain>
    </source>
</reference>
<evidence type="ECO:0000313" key="18">
    <source>
        <dbReference type="Proteomes" id="UP000286271"/>
    </source>
</evidence>
<keyword evidence="3 5" id="KW-0732">Signal</keyword>
<evidence type="ECO:0000313" key="7">
    <source>
        <dbReference type="EMBL" id="CRL43417.1"/>
    </source>
</evidence>
<evidence type="ECO:0000313" key="8">
    <source>
        <dbReference type="EMBL" id="CUN18165.1"/>
    </source>
</evidence>
<dbReference type="STRING" id="360807.ERS852392_00679"/>
<evidence type="ECO:0000313" key="13">
    <source>
        <dbReference type="Proteomes" id="UP000049828"/>
    </source>
</evidence>
<evidence type="ECO:0000313" key="10">
    <source>
        <dbReference type="EMBL" id="RGR70332.1"/>
    </source>
</evidence>
<dbReference type="EMBL" id="CYXX01000017">
    <property type="protein sequence ID" value="CUN18165.1"/>
    <property type="molecule type" value="Genomic_DNA"/>
</dbReference>
<dbReference type="RefSeq" id="WP_007887287.1">
    <property type="nucleotide sequence ID" value="NZ_CABJFX010000013.1"/>
</dbReference>
<evidence type="ECO:0000256" key="2">
    <source>
        <dbReference type="ARBA" id="ARBA00010742"/>
    </source>
</evidence>
<feature type="domain" description="SsuA/THI5-like" evidence="6">
    <location>
        <begin position="79"/>
        <end position="278"/>
    </location>
</feature>
<feature type="region of interest" description="Disordered" evidence="4">
    <location>
        <begin position="24"/>
        <end position="55"/>
    </location>
</feature>
<feature type="signal peptide" evidence="5">
    <location>
        <begin position="1"/>
        <end position="20"/>
    </location>
</feature>
<evidence type="ECO:0000313" key="15">
    <source>
        <dbReference type="Proteomes" id="UP000283492"/>
    </source>
</evidence>
<gene>
    <name evidence="8" type="primary">tauA</name>
    <name evidence="12" type="ORF">DW707_00320</name>
    <name evidence="11" type="ORF">DW914_08670</name>
    <name evidence="10" type="ORF">DWY29_03480</name>
    <name evidence="9" type="ORF">DWY96_00975</name>
    <name evidence="8" type="ORF">ERS852444_02272</name>
    <name evidence="7" type="ORF">RIL183_10311</name>
</gene>
<dbReference type="GO" id="GO:0042597">
    <property type="term" value="C:periplasmic space"/>
    <property type="evidence" value="ECO:0007669"/>
    <property type="project" value="UniProtKB-SubCell"/>
</dbReference>
<feature type="compositionally biased region" description="Basic and acidic residues" evidence="4">
    <location>
        <begin position="33"/>
        <end position="55"/>
    </location>
</feature>
<sequence>MKKRILSLLMVGAMTAGMLAGCGSKTDAPADNTAKEETPATEEAKEETPATEEKEAVEPVTLNVAYMPNYGSLWSVENAIAQGYLEEEGITVNLVEFQDGPTIISAMESGSIDVGYIGQGAHKLCINGQATIFALSHISNGDALIGGEGITSIEDLKGKQVAYSSGTSSEDILVNSLTSVGLTMDDIEAIDMDASGIVSAMLSGKVDAAATWSPNSLKILEEDANATKLADNMTFSDKTVSLASWICMPKYAEENRDVLVRFTRALFKAMDYAAADHQEDTAALIAKQIAGDQDTVYDQRGDAEWLTGKEVSEGAADGTVEGYYELQKENFIEAGAVEVDPPVSDYVLLDVMKEAGEY</sequence>
<reference evidence="15 16" key="3">
    <citation type="submission" date="2018-08" db="EMBL/GenBank/DDBJ databases">
        <title>A genome reference for cultivated species of the human gut microbiota.</title>
        <authorList>
            <person name="Zou Y."/>
            <person name="Xue W."/>
            <person name="Luo G."/>
        </authorList>
    </citation>
    <scope>NUCLEOTIDE SEQUENCE [LARGE SCALE GENOMIC DNA]</scope>
    <source>
        <strain evidence="10 17">AF24-4</strain>
        <strain evidence="9 16">AF28-15</strain>
        <strain evidence="12 18">AM27-11</strain>
        <strain evidence="11 15">AM42-1AC</strain>
    </source>
</reference>
<evidence type="ECO:0000313" key="14">
    <source>
        <dbReference type="Proteomes" id="UP000095453"/>
    </source>
</evidence>
<dbReference type="PANTHER" id="PTHR30024:SF47">
    <property type="entry name" value="TAURINE-BINDING PERIPLASMIC PROTEIN"/>
    <property type="match status" value="1"/>
</dbReference>
<dbReference type="GeneID" id="75163341"/>
<comment type="subcellular location">
    <subcellularLocation>
        <location evidence="1">Periplasm</location>
    </subcellularLocation>
</comment>
<dbReference type="Proteomes" id="UP000285820">
    <property type="component" value="Unassembled WGS sequence"/>
</dbReference>
<dbReference type="EMBL" id="CVRS01000131">
    <property type="protein sequence ID" value="CRL43417.1"/>
    <property type="molecule type" value="Genomic_DNA"/>
</dbReference>
<dbReference type="Pfam" id="PF09084">
    <property type="entry name" value="NMT1"/>
    <property type="match status" value="1"/>
</dbReference>
<evidence type="ECO:0000256" key="4">
    <source>
        <dbReference type="SAM" id="MobiDB-lite"/>
    </source>
</evidence>
<dbReference type="EMBL" id="QRTF01000001">
    <property type="protein sequence ID" value="RGQ55918.1"/>
    <property type="molecule type" value="Genomic_DNA"/>
</dbReference>
<feature type="chain" id="PRO_5043121537" evidence="5">
    <location>
        <begin position="21"/>
        <end position="358"/>
    </location>
</feature>
<dbReference type="EMBL" id="QSFX01000013">
    <property type="protein sequence ID" value="RHA88734.1"/>
    <property type="molecule type" value="Genomic_DNA"/>
</dbReference>
<dbReference type="EMBL" id="QSKW01000001">
    <property type="protein sequence ID" value="RHF00365.1"/>
    <property type="molecule type" value="Genomic_DNA"/>
</dbReference>
<comment type="similarity">
    <text evidence="2">Belongs to the bacterial solute-binding protein SsuA/TauA family.</text>
</comment>
<proteinExistence type="inferred from homology"/>
<organism evidence="7 13">
    <name type="scientific">Roseburia inulinivorans</name>
    <dbReference type="NCBI Taxonomy" id="360807"/>
    <lineage>
        <taxon>Bacteria</taxon>
        <taxon>Bacillati</taxon>
        <taxon>Bacillota</taxon>
        <taxon>Clostridia</taxon>
        <taxon>Lachnospirales</taxon>
        <taxon>Lachnospiraceae</taxon>
        <taxon>Roseburia</taxon>
    </lineage>
</organism>
<evidence type="ECO:0000256" key="3">
    <source>
        <dbReference type="ARBA" id="ARBA00022729"/>
    </source>
</evidence>
<dbReference type="SUPFAM" id="SSF53850">
    <property type="entry name" value="Periplasmic binding protein-like II"/>
    <property type="match status" value="1"/>
</dbReference>
<dbReference type="Proteomes" id="UP000283738">
    <property type="component" value="Unassembled WGS sequence"/>
</dbReference>
<dbReference type="PANTHER" id="PTHR30024">
    <property type="entry name" value="ALIPHATIC SULFONATES-BINDING PROTEIN-RELATED"/>
    <property type="match status" value="1"/>
</dbReference>
<evidence type="ECO:0000313" key="9">
    <source>
        <dbReference type="EMBL" id="RGQ55918.1"/>
    </source>
</evidence>
<dbReference type="AlphaFoldDB" id="A0A0M6X2Y8"/>
<dbReference type="EMBL" id="QRUN01000003">
    <property type="protein sequence ID" value="RGR70332.1"/>
    <property type="molecule type" value="Genomic_DNA"/>
</dbReference>
<name>A0A0M6X2Y8_9FIRM</name>
<evidence type="ECO:0000259" key="6">
    <source>
        <dbReference type="Pfam" id="PF09084"/>
    </source>
</evidence>
<dbReference type="Proteomes" id="UP000049828">
    <property type="component" value="Unassembled WGS sequence"/>
</dbReference>
<dbReference type="InterPro" id="IPR015168">
    <property type="entry name" value="SsuA/THI5"/>
</dbReference>
<evidence type="ECO:0000313" key="16">
    <source>
        <dbReference type="Proteomes" id="UP000283738"/>
    </source>
</evidence>
<dbReference type="Proteomes" id="UP000283492">
    <property type="component" value="Unassembled WGS sequence"/>
</dbReference>
<evidence type="ECO:0000313" key="11">
    <source>
        <dbReference type="EMBL" id="RHA88734.1"/>
    </source>
</evidence>
<evidence type="ECO:0000256" key="1">
    <source>
        <dbReference type="ARBA" id="ARBA00004418"/>
    </source>
</evidence>
<dbReference type="OrthoDB" id="9815602at2"/>
<dbReference type="Proteomes" id="UP000095453">
    <property type="component" value="Unassembled WGS sequence"/>
</dbReference>
<keyword evidence="13" id="KW-1185">Reference proteome</keyword>
<evidence type="ECO:0000313" key="12">
    <source>
        <dbReference type="EMBL" id="RHF00365.1"/>
    </source>
</evidence>
<dbReference type="Proteomes" id="UP000286271">
    <property type="component" value="Unassembled WGS sequence"/>
</dbReference>
<reference evidence="13" key="1">
    <citation type="submission" date="2015-05" db="EMBL/GenBank/DDBJ databases">
        <authorList>
            <consortium name="Pathogen Informatics"/>
        </authorList>
    </citation>
    <scope>NUCLEOTIDE SEQUENCE [LARGE SCALE GENOMIC DNA]</scope>
    <source>
        <strain evidence="8 14">2789STDY5608887</strain>
        <strain evidence="13">L1-83</strain>
    </source>
</reference>
<accession>A0A0M6X2Y8</accession>
<dbReference type="Gene3D" id="3.40.190.10">
    <property type="entry name" value="Periplasmic binding protein-like II"/>
    <property type="match status" value="2"/>
</dbReference>
<protein>
    <submittedName>
        <fullName evidence="8">Sulfate starvation-induced protein 1</fullName>
    </submittedName>
    <submittedName>
        <fullName evidence="9">Taurine ABC transporter substrate-binding protein</fullName>
    </submittedName>
</protein>
<evidence type="ECO:0000313" key="17">
    <source>
        <dbReference type="Proteomes" id="UP000285820"/>
    </source>
</evidence>
<dbReference type="PROSITE" id="PS51257">
    <property type="entry name" value="PROKAR_LIPOPROTEIN"/>
    <property type="match status" value="1"/>
</dbReference>
<evidence type="ECO:0000256" key="5">
    <source>
        <dbReference type="SAM" id="SignalP"/>
    </source>
</evidence>